<evidence type="ECO:0000256" key="2">
    <source>
        <dbReference type="ARBA" id="ARBA00007193"/>
    </source>
</evidence>
<evidence type="ECO:0000256" key="6">
    <source>
        <dbReference type="ARBA" id="ARBA00022989"/>
    </source>
</evidence>
<keyword evidence="6 13" id="KW-1133">Transmembrane helix</keyword>
<protein>
    <recommendedName>
        <fullName evidence="16">Sodium channel protein Nach</fullName>
    </recommendedName>
</protein>
<dbReference type="AlphaFoldDB" id="A0AAV1JPY3"/>
<evidence type="ECO:0000256" key="5">
    <source>
        <dbReference type="ARBA" id="ARBA00022692"/>
    </source>
</evidence>
<evidence type="ECO:0000256" key="8">
    <source>
        <dbReference type="ARBA" id="ARBA00023065"/>
    </source>
</evidence>
<gene>
    <name evidence="14" type="ORF">LNINA_LOCUS10641</name>
</gene>
<keyword evidence="8 12" id="KW-0406">Ion transport</keyword>
<evidence type="ECO:0000256" key="7">
    <source>
        <dbReference type="ARBA" id="ARBA00023053"/>
    </source>
</evidence>
<comment type="subcellular location">
    <subcellularLocation>
        <location evidence="1">Membrane</location>
        <topology evidence="1">Multi-pass membrane protein</topology>
    </subcellularLocation>
</comment>
<dbReference type="GO" id="GO:0005886">
    <property type="term" value="C:plasma membrane"/>
    <property type="evidence" value="ECO:0007669"/>
    <property type="project" value="TreeGrafter"/>
</dbReference>
<feature type="transmembrane region" description="Helical" evidence="13">
    <location>
        <begin position="385"/>
        <end position="412"/>
    </location>
</feature>
<dbReference type="EMBL" id="CAVLEF010000132">
    <property type="protein sequence ID" value="CAK1551508.1"/>
    <property type="molecule type" value="Genomic_DNA"/>
</dbReference>
<reference evidence="14 15" key="1">
    <citation type="submission" date="2023-11" db="EMBL/GenBank/DDBJ databases">
        <authorList>
            <person name="Okamura Y."/>
        </authorList>
    </citation>
    <scope>NUCLEOTIDE SEQUENCE [LARGE SCALE GENOMIC DNA]</scope>
</reference>
<evidence type="ECO:0000256" key="10">
    <source>
        <dbReference type="ARBA" id="ARBA00023201"/>
    </source>
</evidence>
<evidence type="ECO:0000256" key="12">
    <source>
        <dbReference type="RuleBase" id="RU000679"/>
    </source>
</evidence>
<dbReference type="GO" id="GO:0015280">
    <property type="term" value="F:ligand-gated sodium channel activity"/>
    <property type="evidence" value="ECO:0007669"/>
    <property type="project" value="TreeGrafter"/>
</dbReference>
<proteinExistence type="inferred from homology"/>
<evidence type="ECO:0000256" key="9">
    <source>
        <dbReference type="ARBA" id="ARBA00023136"/>
    </source>
</evidence>
<accession>A0AAV1JPY3</accession>
<sequence length="429" mass="49498">MTWLELLKEAQFHGAARLGDLRHRYLWLLAQVIFFGCSVTVVYVTVTRFFSNPTYIVKLATVLPLKTFPTVIVCPEIDYYQEKVDQFLNDIEYPPDANVTYIRSIIRQLAAFYSQKVHYNVKDLEYIKQLLDYNELDVETAGLMLTASCEETIIKELKNPGYIQEPVKQMHINNIGKHYGLNIAVAQNVTKPPVNLNLAYKWISLRNPGHMYVDIVANGTPLPPGIEIWSGFATETIQMSEEARNLSPKVRRCYLTEEPLKYFPIYHRRYCVLECEMERIAAQCGCSLLHHPPVLDKPLCGPNQLGCARAATLRFGVNVCNCPLACDKERQLTKHFTFAIDPTVPFFDPFYKNLTLEKVSIIRLYLHGYSKTVYSRRSYFSRVNLFAQLGGVFNVFFGCSVLTLLELIILFWRYIRDTSVADQTWPFRH</sequence>
<comment type="caution">
    <text evidence="14">The sequence shown here is derived from an EMBL/GenBank/DDBJ whole genome shotgun (WGS) entry which is preliminary data.</text>
</comment>
<keyword evidence="10 12" id="KW-0739">Sodium transport</keyword>
<evidence type="ECO:0000313" key="15">
    <source>
        <dbReference type="Proteomes" id="UP001497472"/>
    </source>
</evidence>
<evidence type="ECO:0000256" key="4">
    <source>
        <dbReference type="ARBA" id="ARBA00022461"/>
    </source>
</evidence>
<evidence type="ECO:0008006" key="16">
    <source>
        <dbReference type="Google" id="ProtNLM"/>
    </source>
</evidence>
<evidence type="ECO:0000256" key="13">
    <source>
        <dbReference type="SAM" id="Phobius"/>
    </source>
</evidence>
<organism evidence="14 15">
    <name type="scientific">Leptosia nina</name>
    <dbReference type="NCBI Taxonomy" id="320188"/>
    <lineage>
        <taxon>Eukaryota</taxon>
        <taxon>Metazoa</taxon>
        <taxon>Ecdysozoa</taxon>
        <taxon>Arthropoda</taxon>
        <taxon>Hexapoda</taxon>
        <taxon>Insecta</taxon>
        <taxon>Pterygota</taxon>
        <taxon>Neoptera</taxon>
        <taxon>Endopterygota</taxon>
        <taxon>Lepidoptera</taxon>
        <taxon>Glossata</taxon>
        <taxon>Ditrysia</taxon>
        <taxon>Papilionoidea</taxon>
        <taxon>Pieridae</taxon>
        <taxon>Pierinae</taxon>
        <taxon>Leptosia</taxon>
    </lineage>
</organism>
<dbReference type="Gene3D" id="1.10.287.820">
    <property type="entry name" value="Acid-sensing ion channel domain"/>
    <property type="match status" value="1"/>
</dbReference>
<keyword evidence="5 12" id="KW-0812">Transmembrane</keyword>
<feature type="transmembrane region" description="Helical" evidence="13">
    <location>
        <begin position="25"/>
        <end position="46"/>
    </location>
</feature>
<keyword evidence="7" id="KW-0915">Sodium</keyword>
<dbReference type="PANTHER" id="PTHR11690">
    <property type="entry name" value="AMILORIDE-SENSITIVE SODIUM CHANNEL-RELATED"/>
    <property type="match status" value="1"/>
</dbReference>
<comment type="similarity">
    <text evidence="2 12">Belongs to the amiloride-sensitive sodium channel (TC 1.A.6) family.</text>
</comment>
<name>A0AAV1JPY3_9NEOP</name>
<keyword evidence="9 13" id="KW-0472">Membrane</keyword>
<evidence type="ECO:0000313" key="14">
    <source>
        <dbReference type="EMBL" id="CAK1551508.1"/>
    </source>
</evidence>
<evidence type="ECO:0000256" key="1">
    <source>
        <dbReference type="ARBA" id="ARBA00004141"/>
    </source>
</evidence>
<keyword evidence="4 12" id="KW-0894">Sodium channel</keyword>
<keyword evidence="3 12" id="KW-0813">Transport</keyword>
<dbReference type="Pfam" id="PF00858">
    <property type="entry name" value="ASC"/>
    <property type="match status" value="1"/>
</dbReference>
<dbReference type="Proteomes" id="UP001497472">
    <property type="component" value="Unassembled WGS sequence"/>
</dbReference>
<evidence type="ECO:0000256" key="3">
    <source>
        <dbReference type="ARBA" id="ARBA00022448"/>
    </source>
</evidence>
<evidence type="ECO:0000256" key="11">
    <source>
        <dbReference type="ARBA" id="ARBA00023303"/>
    </source>
</evidence>
<keyword evidence="15" id="KW-1185">Reference proteome</keyword>
<keyword evidence="11 12" id="KW-0407">Ion channel</keyword>
<dbReference type="Gene3D" id="1.10.287.770">
    <property type="entry name" value="YojJ-like"/>
    <property type="match status" value="1"/>
</dbReference>
<dbReference type="InterPro" id="IPR001873">
    <property type="entry name" value="ENaC"/>
</dbReference>